<dbReference type="Pfam" id="PF19186">
    <property type="entry name" value="DUF5868"/>
    <property type="match status" value="1"/>
</dbReference>
<dbReference type="EMBL" id="KY523104">
    <property type="protein sequence ID" value="QKU35878.1"/>
    <property type="molecule type" value="Genomic_DNA"/>
</dbReference>
<dbReference type="GeneID" id="80519325"/>
<dbReference type="RefSeq" id="YP_010782561.1">
    <property type="nucleotide sequence ID" value="NC_075039.1"/>
</dbReference>
<dbReference type="InterPro" id="IPR043840">
    <property type="entry name" value="DUF5868"/>
</dbReference>
<reference evidence="1" key="1">
    <citation type="submission" date="2017-01" db="EMBL/GenBank/DDBJ databases">
        <authorList>
            <person name="Assis F.L."/>
            <person name="Abrahao J.S."/>
            <person name="Silva L."/>
            <person name="Khalil J.B."/>
            <person name="Rodrigues R."/>
            <person name="Silva L.S."/>
            <person name="Arantes T."/>
            <person name="Boratto P."/>
            <person name="Andrade M."/>
            <person name="Kroon E.G."/>
            <person name="Ribeiro B."/>
            <person name="Bergier I."/>
            <person name="Seligmann H."/>
            <person name="Ghigo E."/>
            <person name="Colson P."/>
            <person name="Levasseur A."/>
            <person name="Raoult D."/>
            <person name="Scola B.L."/>
        </authorList>
    </citation>
    <scope>NUCLEOTIDE SEQUENCE</scope>
    <source>
        <strain evidence="1">Soda lake</strain>
    </source>
</reference>
<evidence type="ECO:0000313" key="1">
    <source>
        <dbReference type="EMBL" id="QKU35878.1"/>
    </source>
</evidence>
<sequence length="209" mass="24631">MLINLDANTKNKIDWLIKYIYLTVRIKYAYTVSDNNTITKYYNSENMWSIDPQDRSESCGGYWDCELKFDNTNDDIFYEFIYNPQSYKDDLDENEYGQYTMNESGINCLLYNSLDNIYLKSTKKIIIHNESGFNGDHRGSDHTKICLNFEPNVTLEPVDNKIAFKDFVKACFDIKSHKFDFWYELYCGVKNMNETDDSYIISVCFDHGS</sequence>
<accession>A0A6N1NXD0</accession>
<protein>
    <submittedName>
        <fullName evidence="1">Uncharacterized protein</fullName>
    </submittedName>
</protein>
<organism evidence="1">
    <name type="scientific">Tupanvirus soda lake</name>
    <dbReference type="NCBI Taxonomy" id="2126985"/>
    <lineage>
        <taxon>Viruses</taxon>
        <taxon>Varidnaviria</taxon>
        <taxon>Bamfordvirae</taxon>
        <taxon>Nucleocytoviricota</taxon>
        <taxon>Megaviricetes</taxon>
        <taxon>Imitervirales</taxon>
        <taxon>Mimiviridae</taxon>
        <taxon>Megamimivirinae</taxon>
        <taxon>Tupanvirus</taxon>
        <taxon>Tupanvirus salinum</taxon>
    </lineage>
</organism>
<dbReference type="KEGG" id="vg:80519325"/>
<name>A0A6N1NXD0_9VIRU</name>
<reference evidence="1" key="2">
    <citation type="journal article" date="2018" name="Nat. Commun.">
        <title>Tailed giant Tupanvirus possesses the most complete translational apparatus of the known virosphere.</title>
        <authorList>
            <person name="Abrahao J."/>
            <person name="Silva L."/>
            <person name="Silva L.S."/>
            <person name="Khalil J.Y.B."/>
            <person name="Rodrigues R."/>
            <person name="Arantes T."/>
            <person name="Assis F."/>
            <person name="Boratto P."/>
            <person name="Andrade M."/>
            <person name="Kroon E.G."/>
            <person name="Ribeiro B."/>
            <person name="Bergier I."/>
            <person name="Seligmann H."/>
            <person name="Ghigo E."/>
            <person name="Colson P."/>
            <person name="Levasseur A."/>
            <person name="Kroemer G."/>
            <person name="Raoult D."/>
            <person name="La Scola B."/>
        </authorList>
    </citation>
    <scope>NUCLEOTIDE SEQUENCE [LARGE SCALE GENOMIC DNA]</scope>
    <source>
        <strain evidence="1">Soda lake</strain>
    </source>
</reference>
<proteinExistence type="predicted"/>